<evidence type="ECO:0000313" key="4">
    <source>
        <dbReference type="Proteomes" id="UP000199289"/>
    </source>
</evidence>
<evidence type="ECO:0000256" key="1">
    <source>
        <dbReference type="PIRNR" id="PIRNR005295"/>
    </source>
</evidence>
<reference evidence="2 5" key="3">
    <citation type="submission" date="2018-07" db="EMBL/GenBank/DDBJ databases">
        <title>Genome sequence of extremly halophilic archaeon Halopelagius longus strain BC12-B1.</title>
        <authorList>
            <person name="Zhang X."/>
        </authorList>
    </citation>
    <scope>NUCLEOTIDE SEQUENCE [LARGE SCALE GENOMIC DNA]</scope>
    <source>
        <strain evidence="2 5">BC12-B1</strain>
    </source>
</reference>
<organism evidence="3 4">
    <name type="scientific">Halopelagius longus</name>
    <dbReference type="NCBI Taxonomy" id="1236180"/>
    <lineage>
        <taxon>Archaea</taxon>
        <taxon>Methanobacteriati</taxon>
        <taxon>Methanobacteriota</taxon>
        <taxon>Stenosarchaea group</taxon>
        <taxon>Halobacteria</taxon>
        <taxon>Halobacteriales</taxon>
        <taxon>Haloferacaceae</taxon>
    </lineage>
</organism>
<dbReference type="RefSeq" id="WP_092539286.1">
    <property type="nucleotide sequence ID" value="NZ_FNKQ01000007.1"/>
</dbReference>
<dbReference type="PIRSF" id="PIRSF005295">
    <property type="entry name" value="UCP005295_TatD"/>
    <property type="match status" value="1"/>
</dbReference>
<evidence type="ECO:0000313" key="2">
    <source>
        <dbReference type="EMBL" id="RDI69514.1"/>
    </source>
</evidence>
<protein>
    <submittedName>
        <fullName evidence="2">Hydrolase TatD</fullName>
    </submittedName>
</protein>
<dbReference type="GO" id="GO:0046872">
    <property type="term" value="F:metal ion binding"/>
    <property type="evidence" value="ECO:0007669"/>
    <property type="project" value="UniProtKB-KW"/>
</dbReference>
<reference evidence="4" key="1">
    <citation type="submission" date="2016-10" db="EMBL/GenBank/DDBJ databases">
        <authorList>
            <person name="Varghese N."/>
            <person name="Submissions S."/>
        </authorList>
    </citation>
    <scope>NUCLEOTIDE SEQUENCE [LARGE SCALE GENOMIC DNA]</scope>
    <source>
        <strain evidence="4">CGMCC 1.12397</strain>
    </source>
</reference>
<dbReference type="Proteomes" id="UP000199289">
    <property type="component" value="Unassembled WGS sequence"/>
</dbReference>
<comment type="similarity">
    <text evidence="1">Belongs to the metallo-dependent hydrolases superfamily.</text>
</comment>
<keyword evidence="5" id="KW-1185">Reference proteome</keyword>
<dbReference type="Gene3D" id="3.20.20.140">
    <property type="entry name" value="Metal-dependent hydrolases"/>
    <property type="match status" value="1"/>
</dbReference>
<accession>A0A1H1GT13</accession>
<keyword evidence="1" id="KW-0479">Metal-binding</keyword>
<dbReference type="EMBL" id="QQST01000006">
    <property type="protein sequence ID" value="RDI69514.1"/>
    <property type="molecule type" value="Genomic_DNA"/>
</dbReference>
<dbReference type="EMBL" id="FNKQ01000007">
    <property type="protein sequence ID" value="SDR15986.1"/>
    <property type="molecule type" value="Genomic_DNA"/>
</dbReference>
<dbReference type="InterPro" id="IPR012022">
    <property type="entry name" value="UCP005295"/>
</dbReference>
<gene>
    <name evidence="2" type="ORF">DWB78_18825</name>
    <name evidence="3" type="ORF">SAMN05216278_3815</name>
</gene>
<dbReference type="InterPro" id="IPR032466">
    <property type="entry name" value="Metal_Hydrolase"/>
</dbReference>
<dbReference type="InterPro" id="IPR001130">
    <property type="entry name" value="TatD-like"/>
</dbReference>
<keyword evidence="1 2" id="KW-0378">Hydrolase</keyword>
<sequence length="266" mass="30855">MRVIDPHMHMVSRSTDDYERARSAGIECCIEPAFWSGTDKRHAGSFFDYFEQIIEHETERAERVAGIDHYVTIALEPKEANYPEIAEEIMERIPEYLNRDPVVGVGEIGLDQDTPEERDAFRRQLRMAEERELPVIVHTPHTNKPEGTETIVDMIEDEDVTQERIIIDHNTENTIDTSIQTDCWVGFTLYPGKIEDDAAIDLLEEYGTEKMILNSAADWDPSDPLAVPKARDKMLDRGWDREEVRKVVFENPYEFFDQSPNFDYEP</sequence>
<dbReference type="Pfam" id="PF01026">
    <property type="entry name" value="TatD_DNase"/>
    <property type="match status" value="1"/>
</dbReference>
<evidence type="ECO:0000313" key="5">
    <source>
        <dbReference type="Proteomes" id="UP000255421"/>
    </source>
</evidence>
<dbReference type="PANTHER" id="PTHR42658:SF1">
    <property type="entry name" value="HYDROLASE TATD"/>
    <property type="match status" value="1"/>
</dbReference>
<reference evidence="3" key="2">
    <citation type="submission" date="2016-10" db="EMBL/GenBank/DDBJ databases">
        <authorList>
            <person name="de Groot N.N."/>
        </authorList>
    </citation>
    <scope>NUCLEOTIDE SEQUENCE [LARGE SCALE GENOMIC DNA]</scope>
    <source>
        <strain evidence="3">CGMCC 1.12397</strain>
    </source>
</reference>
<evidence type="ECO:0000313" key="3">
    <source>
        <dbReference type="EMBL" id="SDR15986.1"/>
    </source>
</evidence>
<name>A0A1H1GT13_9EURY</name>
<dbReference type="GO" id="GO:0016788">
    <property type="term" value="F:hydrolase activity, acting on ester bonds"/>
    <property type="evidence" value="ECO:0007669"/>
    <property type="project" value="UniProtKB-UniRule"/>
</dbReference>
<dbReference type="SUPFAM" id="SSF51556">
    <property type="entry name" value="Metallo-dependent hydrolases"/>
    <property type="match status" value="1"/>
</dbReference>
<dbReference type="AlphaFoldDB" id="A0A1H1GT13"/>
<dbReference type="Proteomes" id="UP000255421">
    <property type="component" value="Unassembled WGS sequence"/>
</dbReference>
<dbReference type="PANTHER" id="PTHR42658">
    <property type="entry name" value="HYDROLASE TATD"/>
    <property type="match status" value="1"/>
</dbReference>
<proteinExistence type="inferred from homology"/>